<reference evidence="8" key="1">
    <citation type="journal article" date="2016" name="Nat. Biotechnol.">
        <title>Sequencing wild and cultivated cassava and related species reveals extensive interspecific hybridization and genetic diversity.</title>
        <authorList>
            <person name="Bredeson J.V."/>
            <person name="Lyons J.B."/>
            <person name="Prochnik S.E."/>
            <person name="Wu G.A."/>
            <person name="Ha C.M."/>
            <person name="Edsinger-Gonzales E."/>
            <person name="Grimwood J."/>
            <person name="Schmutz J."/>
            <person name="Rabbi I.Y."/>
            <person name="Egesi C."/>
            <person name="Nauluvula P."/>
            <person name="Lebot V."/>
            <person name="Ndunguru J."/>
            <person name="Mkamilo G."/>
            <person name="Bart R.S."/>
            <person name="Setter T.L."/>
            <person name="Gleadow R.M."/>
            <person name="Kulakow P."/>
            <person name="Ferguson M.E."/>
            <person name="Rounsley S."/>
            <person name="Rokhsar D.S."/>
        </authorList>
    </citation>
    <scope>NUCLEOTIDE SEQUENCE [LARGE SCALE GENOMIC DNA]</scope>
    <source>
        <strain evidence="8">cv. AM560-2</strain>
    </source>
</reference>
<evidence type="ECO:0000256" key="4">
    <source>
        <dbReference type="ARBA" id="ARBA00022989"/>
    </source>
</evidence>
<dbReference type="OrthoDB" id="525686at2759"/>
<gene>
    <name evidence="7" type="ORF">MANES_13G141700v8</name>
</gene>
<evidence type="ECO:0000256" key="2">
    <source>
        <dbReference type="ARBA" id="ARBA00008707"/>
    </source>
</evidence>
<evidence type="ECO:0000256" key="6">
    <source>
        <dbReference type="SAM" id="Phobius"/>
    </source>
</evidence>
<accession>A0A2C9USV8</accession>
<evidence type="ECO:0000256" key="1">
    <source>
        <dbReference type="ARBA" id="ARBA00004141"/>
    </source>
</evidence>
<sequence length="217" mass="23945">MDIKAMEEGLLFQTQTSVQEQQPLLENIQKLPKTPAQKAIRKTFKGTAHLAKLLPTGSVLAFQILSPILTHQGQCHTTTSISLTIALLSLCAFACFVLCFTDSFRDERGKVRYGMATFKGLWVIDGYSSSSLKLSPEEAANYRIRFIDFFHGFMSILVFGAVALFDKNVVDCLYPAPTDEVKDLLVVIPVGVGVICSVLFLVFPTKRHGIGSPLSRQ</sequence>
<evidence type="ECO:0000256" key="5">
    <source>
        <dbReference type="ARBA" id="ARBA00023136"/>
    </source>
</evidence>
<keyword evidence="8" id="KW-1185">Reference proteome</keyword>
<dbReference type="STRING" id="3983.A0A2C9USV8"/>
<name>A0A2C9USV8_MANES</name>
<evidence type="ECO:0008006" key="9">
    <source>
        <dbReference type="Google" id="ProtNLM"/>
    </source>
</evidence>
<organism evidence="7 8">
    <name type="scientific">Manihot esculenta</name>
    <name type="common">Cassava</name>
    <name type="synonym">Jatropha manihot</name>
    <dbReference type="NCBI Taxonomy" id="3983"/>
    <lineage>
        <taxon>Eukaryota</taxon>
        <taxon>Viridiplantae</taxon>
        <taxon>Streptophyta</taxon>
        <taxon>Embryophyta</taxon>
        <taxon>Tracheophyta</taxon>
        <taxon>Spermatophyta</taxon>
        <taxon>Magnoliopsida</taxon>
        <taxon>eudicotyledons</taxon>
        <taxon>Gunneridae</taxon>
        <taxon>Pentapetalae</taxon>
        <taxon>rosids</taxon>
        <taxon>fabids</taxon>
        <taxon>Malpighiales</taxon>
        <taxon>Euphorbiaceae</taxon>
        <taxon>Crotonoideae</taxon>
        <taxon>Manihoteae</taxon>
        <taxon>Manihot</taxon>
    </lineage>
</organism>
<keyword evidence="3 6" id="KW-0812">Transmembrane</keyword>
<evidence type="ECO:0000256" key="3">
    <source>
        <dbReference type="ARBA" id="ARBA00022692"/>
    </source>
</evidence>
<protein>
    <recommendedName>
        <fullName evidence="9">DUF679 domain-containing protein</fullName>
    </recommendedName>
</protein>
<dbReference type="OMA" id="QCPTITS"/>
<dbReference type="GO" id="GO:0010256">
    <property type="term" value="P:endomembrane system organization"/>
    <property type="evidence" value="ECO:0000318"/>
    <property type="project" value="GO_Central"/>
</dbReference>
<dbReference type="PANTHER" id="PTHR31621">
    <property type="entry name" value="PROTEIN DMP3"/>
    <property type="match status" value="1"/>
</dbReference>
<dbReference type="Pfam" id="PF05078">
    <property type="entry name" value="DUF679"/>
    <property type="match status" value="1"/>
</dbReference>
<feature type="transmembrane region" description="Helical" evidence="6">
    <location>
        <begin position="81"/>
        <end position="100"/>
    </location>
</feature>
<feature type="transmembrane region" description="Helical" evidence="6">
    <location>
        <begin position="185"/>
        <end position="203"/>
    </location>
</feature>
<dbReference type="GO" id="GO:0005737">
    <property type="term" value="C:cytoplasm"/>
    <property type="evidence" value="ECO:0007669"/>
    <property type="project" value="UniProtKB-ARBA"/>
</dbReference>
<evidence type="ECO:0000313" key="8">
    <source>
        <dbReference type="Proteomes" id="UP000091857"/>
    </source>
</evidence>
<dbReference type="GO" id="GO:0016020">
    <property type="term" value="C:membrane"/>
    <property type="evidence" value="ECO:0007669"/>
    <property type="project" value="UniProtKB-SubCell"/>
</dbReference>
<dbReference type="Proteomes" id="UP000091857">
    <property type="component" value="Chromosome 13"/>
</dbReference>
<evidence type="ECO:0000313" key="7">
    <source>
        <dbReference type="EMBL" id="OAY33997.1"/>
    </source>
</evidence>
<dbReference type="EMBL" id="CM004399">
    <property type="protein sequence ID" value="OAY33997.1"/>
    <property type="molecule type" value="Genomic_DNA"/>
</dbReference>
<dbReference type="Gramene" id="Manes.13G141700.1.v8.1">
    <property type="protein sequence ID" value="Manes.13G141700.1.v8.1.CDS.1"/>
    <property type="gene ID" value="Manes.13G141700.v8.1"/>
</dbReference>
<keyword evidence="5 6" id="KW-0472">Membrane</keyword>
<dbReference type="AlphaFoldDB" id="A0A2C9USV8"/>
<dbReference type="InterPro" id="IPR007770">
    <property type="entry name" value="DMP"/>
</dbReference>
<comment type="subcellular location">
    <subcellularLocation>
        <location evidence="1">Membrane</location>
        <topology evidence="1">Multi-pass membrane protein</topology>
    </subcellularLocation>
</comment>
<feature type="transmembrane region" description="Helical" evidence="6">
    <location>
        <begin position="146"/>
        <end position="165"/>
    </location>
</feature>
<comment type="similarity">
    <text evidence="2">Belongs to the plant DMP1 protein family.</text>
</comment>
<keyword evidence="4 6" id="KW-1133">Transmembrane helix</keyword>
<feature type="transmembrane region" description="Helical" evidence="6">
    <location>
        <begin position="50"/>
        <end position="69"/>
    </location>
</feature>
<dbReference type="PANTHER" id="PTHR31621:SF6">
    <property type="entry name" value="PROTEIN DMP7"/>
    <property type="match status" value="1"/>
</dbReference>
<comment type="caution">
    <text evidence="7">The sequence shown here is derived from an EMBL/GenBank/DDBJ whole genome shotgun (WGS) entry which is preliminary data.</text>
</comment>
<proteinExistence type="inferred from homology"/>